<evidence type="ECO:0000256" key="3">
    <source>
        <dbReference type="ARBA" id="ARBA00023163"/>
    </source>
</evidence>
<dbReference type="SUPFAM" id="SSF46689">
    <property type="entry name" value="Homeodomain-like"/>
    <property type="match status" value="1"/>
</dbReference>
<dbReference type="PANTHER" id="PTHR43280">
    <property type="entry name" value="ARAC-FAMILY TRANSCRIPTIONAL REGULATOR"/>
    <property type="match status" value="1"/>
</dbReference>
<dbReference type="Pfam" id="PF12833">
    <property type="entry name" value="HTH_18"/>
    <property type="match status" value="1"/>
</dbReference>
<name>A0ABY4GBL9_9BACT</name>
<keyword evidence="1" id="KW-0805">Transcription regulation</keyword>
<evidence type="ECO:0000313" key="6">
    <source>
        <dbReference type="Proteomes" id="UP000830401"/>
    </source>
</evidence>
<organism evidence="5 6">
    <name type="scientific">Hymenobacter volaticus</name>
    <dbReference type="NCBI Taxonomy" id="2932254"/>
    <lineage>
        <taxon>Bacteria</taxon>
        <taxon>Pseudomonadati</taxon>
        <taxon>Bacteroidota</taxon>
        <taxon>Cytophagia</taxon>
        <taxon>Cytophagales</taxon>
        <taxon>Hymenobacteraceae</taxon>
        <taxon>Hymenobacter</taxon>
    </lineage>
</organism>
<evidence type="ECO:0000259" key="4">
    <source>
        <dbReference type="PROSITE" id="PS01124"/>
    </source>
</evidence>
<accession>A0ABY4GBL9</accession>
<dbReference type="InterPro" id="IPR009057">
    <property type="entry name" value="Homeodomain-like_sf"/>
</dbReference>
<reference evidence="5" key="1">
    <citation type="submission" date="2022-04" db="EMBL/GenBank/DDBJ databases">
        <title>Hymenobacter sp. isolated from the air.</title>
        <authorList>
            <person name="Won M."/>
            <person name="Lee C.-M."/>
            <person name="Woen H.-Y."/>
            <person name="Kwon S.-W."/>
        </authorList>
    </citation>
    <scope>NUCLEOTIDE SEQUENCE</scope>
    <source>
        <strain evidence="5">5420S-77</strain>
    </source>
</reference>
<dbReference type="InterPro" id="IPR018060">
    <property type="entry name" value="HTH_AraC"/>
</dbReference>
<dbReference type="Proteomes" id="UP000830401">
    <property type="component" value="Chromosome"/>
</dbReference>
<dbReference type="Gene3D" id="1.10.10.60">
    <property type="entry name" value="Homeodomain-like"/>
    <property type="match status" value="1"/>
</dbReference>
<proteinExistence type="predicted"/>
<keyword evidence="3" id="KW-0804">Transcription</keyword>
<protein>
    <submittedName>
        <fullName evidence="5">Helix-turn-helix domain-containing protein</fullName>
    </submittedName>
</protein>
<dbReference type="RefSeq" id="WP_245125303.1">
    <property type="nucleotide sequence ID" value="NZ_CP095061.1"/>
</dbReference>
<sequence length="294" mass="33138">MITALDFQDASAPLLFDLSPLAALRQAPPPADLATRWPQYTLVLVEEEGYHVGPLLADNQVPRTLYFGRPGQTALELVPKRAKGQVLRFTDEFVRLTGTDRELLLFQLFHQAAAEPVLVPDEQAMEMAFLVGSLQRQAASAAILRDDLLRSYLKTLLLHCTRLSQQQRGATGSMVQAGLFGRFQQLLELHYAQWKSVAEYADQLHVTANHLSVSIRKETGQPASEHIRRRIMLEAKRLVSLRDASLKEVAYQLGFEDVAHFSKLFKRCTGITFSHFKKQIQAQYNCPLPKLMIA</sequence>
<dbReference type="PANTHER" id="PTHR43280:SF32">
    <property type="entry name" value="TRANSCRIPTIONAL REGULATORY PROTEIN"/>
    <property type="match status" value="1"/>
</dbReference>
<evidence type="ECO:0000313" key="5">
    <source>
        <dbReference type="EMBL" id="UOQ68325.1"/>
    </source>
</evidence>
<evidence type="ECO:0000256" key="2">
    <source>
        <dbReference type="ARBA" id="ARBA00023125"/>
    </source>
</evidence>
<dbReference type="EMBL" id="CP095061">
    <property type="protein sequence ID" value="UOQ68325.1"/>
    <property type="molecule type" value="Genomic_DNA"/>
</dbReference>
<keyword evidence="2" id="KW-0238">DNA-binding</keyword>
<dbReference type="SMART" id="SM00342">
    <property type="entry name" value="HTH_ARAC"/>
    <property type="match status" value="1"/>
</dbReference>
<evidence type="ECO:0000256" key="1">
    <source>
        <dbReference type="ARBA" id="ARBA00023015"/>
    </source>
</evidence>
<feature type="domain" description="HTH araC/xylS-type" evidence="4">
    <location>
        <begin position="181"/>
        <end position="279"/>
    </location>
</feature>
<keyword evidence="6" id="KW-1185">Reference proteome</keyword>
<gene>
    <name evidence="5" type="ORF">MUN86_10995</name>
</gene>
<dbReference type="PROSITE" id="PS01124">
    <property type="entry name" value="HTH_ARAC_FAMILY_2"/>
    <property type="match status" value="1"/>
</dbReference>